<name>A0AAJ0MP92_9PEZI</name>
<dbReference type="Proteomes" id="UP001285908">
    <property type="component" value="Unassembled WGS sequence"/>
</dbReference>
<evidence type="ECO:0008006" key="8">
    <source>
        <dbReference type="Google" id="ProtNLM"/>
    </source>
</evidence>
<dbReference type="GO" id="GO:0016491">
    <property type="term" value="F:oxidoreductase activity"/>
    <property type="evidence" value="ECO:0007669"/>
    <property type="project" value="UniProtKB-KW"/>
</dbReference>
<dbReference type="PANTHER" id="PTHR43618">
    <property type="entry name" value="7-ALPHA-HYDROXYSTEROID DEHYDROGENASE"/>
    <property type="match status" value="1"/>
</dbReference>
<evidence type="ECO:0000256" key="3">
    <source>
        <dbReference type="ARBA" id="ARBA00023002"/>
    </source>
</evidence>
<dbReference type="PANTHER" id="PTHR43618:SF4">
    <property type="entry name" value="SHORT CHAIN DEHYDROGENASE_REDUCTASE FAMILY (AFU_ORTHOLOGUE AFUA_7G04540)"/>
    <property type="match status" value="1"/>
</dbReference>
<dbReference type="InterPro" id="IPR002347">
    <property type="entry name" value="SDR_fam"/>
</dbReference>
<evidence type="ECO:0000256" key="1">
    <source>
        <dbReference type="ARBA" id="ARBA00006484"/>
    </source>
</evidence>
<dbReference type="PRINTS" id="PR00080">
    <property type="entry name" value="SDRFAMILY"/>
</dbReference>
<dbReference type="InterPro" id="IPR052178">
    <property type="entry name" value="Sec_Metab_Biosynth_SDR"/>
</dbReference>
<gene>
    <name evidence="6" type="ORF">B0T23DRAFT_384540</name>
</gene>
<dbReference type="PRINTS" id="PR00081">
    <property type="entry name" value="GDHRDH"/>
</dbReference>
<reference evidence="6 7" key="1">
    <citation type="journal article" date="2023" name="Mol. Phylogenet. Evol.">
        <title>Genome-scale phylogeny and comparative genomics of the fungal order Sordariales.</title>
        <authorList>
            <person name="Hensen N."/>
            <person name="Bonometti L."/>
            <person name="Westerberg I."/>
            <person name="Brannstrom I.O."/>
            <person name="Guillou S."/>
            <person name="Cros-Aarteil S."/>
            <person name="Calhoun S."/>
            <person name="Haridas S."/>
            <person name="Kuo A."/>
            <person name="Mondo S."/>
            <person name="Pangilinan J."/>
            <person name="Riley R."/>
            <person name="LaButti K."/>
            <person name="Andreopoulos B."/>
            <person name="Lipzen A."/>
            <person name="Chen C."/>
            <person name="Yan M."/>
            <person name="Daum C."/>
            <person name="Ng V."/>
            <person name="Clum A."/>
            <person name="Steindorff A."/>
            <person name="Ohm R.A."/>
            <person name="Martin F."/>
            <person name="Silar P."/>
            <person name="Natvig D.O."/>
            <person name="Lalanne C."/>
            <person name="Gautier V."/>
            <person name="Ament-Velasquez S.L."/>
            <person name="Kruys A."/>
            <person name="Hutchinson M.I."/>
            <person name="Powell A.J."/>
            <person name="Barry K."/>
            <person name="Miller A.N."/>
            <person name="Grigoriev I.V."/>
            <person name="Debuchy R."/>
            <person name="Gladieux P."/>
            <person name="Hiltunen Thoren M."/>
            <person name="Johannesson H."/>
        </authorList>
    </citation>
    <scope>NUCLEOTIDE SEQUENCE [LARGE SCALE GENOMIC DNA]</scope>
    <source>
        <strain evidence="6 7">FGSC 10403</strain>
    </source>
</reference>
<protein>
    <recommendedName>
        <fullName evidence="8">NAD(P)H-dependent oxidoreductase</fullName>
    </recommendedName>
</protein>
<evidence type="ECO:0000256" key="2">
    <source>
        <dbReference type="ARBA" id="ARBA00022857"/>
    </source>
</evidence>
<dbReference type="FunFam" id="3.40.50.720:FF:000084">
    <property type="entry name" value="Short-chain dehydrogenase reductase"/>
    <property type="match status" value="1"/>
</dbReference>
<dbReference type="AlphaFoldDB" id="A0AAJ0MP92"/>
<dbReference type="CDD" id="cd05233">
    <property type="entry name" value="SDR_c"/>
    <property type="match status" value="1"/>
</dbReference>
<dbReference type="SUPFAM" id="SSF51735">
    <property type="entry name" value="NAD(P)-binding Rossmann-fold domains"/>
    <property type="match status" value="1"/>
</dbReference>
<evidence type="ECO:0000256" key="4">
    <source>
        <dbReference type="RuleBase" id="RU000363"/>
    </source>
</evidence>
<dbReference type="EMBL" id="JAULSX010000006">
    <property type="protein sequence ID" value="KAK3489045.1"/>
    <property type="molecule type" value="Genomic_DNA"/>
</dbReference>
<keyword evidence="2" id="KW-0521">NADP</keyword>
<feature type="compositionally biased region" description="Low complexity" evidence="5">
    <location>
        <begin position="39"/>
        <end position="52"/>
    </location>
</feature>
<sequence>MIQSLPTRFLRPSTRTLLSITRTRALNTPTRTTLATAISSSKPSRTSLPSSLHQQSYTMSTGTKSASAASHAELNRNSLFNLAGRVALVTGGGTGIGLMATQALAVNGAKVYIAGRNKEKLDKVVEIYNKDVEGEIIALQADVTKKEDIAALVKEIESREKCLCILVNNAGVSSSSVTTEASDPKELKHNLFDNENATFDDWTETYRTNVASIYFMTSAFLPLLQASTERHPGWSGTVVNISSISGQVKSAQHHFSYNASKAAAVHLNRMLAAEIANAGLKIRINSIAPGPFPSEMTAEESDEFQKSHIPKEKYEDKYPGARPGRDIDMAQAVLALVSNQFINGETLAVDGGYKLAAGL</sequence>
<keyword evidence="7" id="KW-1185">Reference proteome</keyword>
<organism evidence="6 7">
    <name type="scientific">Neurospora hispaniola</name>
    <dbReference type="NCBI Taxonomy" id="588809"/>
    <lineage>
        <taxon>Eukaryota</taxon>
        <taxon>Fungi</taxon>
        <taxon>Dikarya</taxon>
        <taxon>Ascomycota</taxon>
        <taxon>Pezizomycotina</taxon>
        <taxon>Sordariomycetes</taxon>
        <taxon>Sordariomycetidae</taxon>
        <taxon>Sordariales</taxon>
        <taxon>Sordariaceae</taxon>
        <taxon>Neurospora</taxon>
    </lineage>
</organism>
<dbReference type="RefSeq" id="XP_062690752.1">
    <property type="nucleotide sequence ID" value="XM_062837483.1"/>
</dbReference>
<feature type="compositionally biased region" description="Polar residues" evidence="5">
    <location>
        <begin position="53"/>
        <end position="64"/>
    </location>
</feature>
<evidence type="ECO:0000313" key="6">
    <source>
        <dbReference type="EMBL" id="KAK3489045.1"/>
    </source>
</evidence>
<evidence type="ECO:0000313" key="7">
    <source>
        <dbReference type="Proteomes" id="UP001285908"/>
    </source>
</evidence>
<comment type="similarity">
    <text evidence="1 4">Belongs to the short-chain dehydrogenases/reductases (SDR) family.</text>
</comment>
<dbReference type="InterPro" id="IPR036291">
    <property type="entry name" value="NAD(P)-bd_dom_sf"/>
</dbReference>
<evidence type="ECO:0000256" key="5">
    <source>
        <dbReference type="SAM" id="MobiDB-lite"/>
    </source>
</evidence>
<comment type="caution">
    <text evidence="6">The sequence shown here is derived from an EMBL/GenBank/DDBJ whole genome shotgun (WGS) entry which is preliminary data.</text>
</comment>
<dbReference type="PROSITE" id="PS00061">
    <property type="entry name" value="ADH_SHORT"/>
    <property type="match status" value="1"/>
</dbReference>
<proteinExistence type="inferred from homology"/>
<feature type="region of interest" description="Disordered" evidence="5">
    <location>
        <begin position="35"/>
        <end position="64"/>
    </location>
</feature>
<dbReference type="GeneID" id="87875105"/>
<keyword evidence="3" id="KW-0560">Oxidoreductase</keyword>
<dbReference type="InterPro" id="IPR020904">
    <property type="entry name" value="Sc_DH/Rdtase_CS"/>
</dbReference>
<dbReference type="Gene3D" id="3.40.50.720">
    <property type="entry name" value="NAD(P)-binding Rossmann-like Domain"/>
    <property type="match status" value="1"/>
</dbReference>
<dbReference type="Pfam" id="PF00106">
    <property type="entry name" value="adh_short"/>
    <property type="match status" value="1"/>
</dbReference>
<accession>A0AAJ0MP92</accession>